<reference evidence="1" key="1">
    <citation type="submission" date="2014-11" db="EMBL/GenBank/DDBJ databases">
        <authorList>
            <person name="Amaro Gonzalez C."/>
        </authorList>
    </citation>
    <scope>NUCLEOTIDE SEQUENCE</scope>
</reference>
<dbReference type="AlphaFoldDB" id="A0A0E9WSL7"/>
<protein>
    <submittedName>
        <fullName evidence="1">Uncharacterized protein</fullName>
    </submittedName>
</protein>
<reference evidence="1" key="2">
    <citation type="journal article" date="2015" name="Fish Shellfish Immunol.">
        <title>Early steps in the European eel (Anguilla anguilla)-Vibrio vulnificus interaction in the gills: Role of the RtxA13 toxin.</title>
        <authorList>
            <person name="Callol A."/>
            <person name="Pajuelo D."/>
            <person name="Ebbesson L."/>
            <person name="Teles M."/>
            <person name="MacKenzie S."/>
            <person name="Amaro C."/>
        </authorList>
    </citation>
    <scope>NUCLEOTIDE SEQUENCE</scope>
</reference>
<organism evidence="1">
    <name type="scientific">Anguilla anguilla</name>
    <name type="common">European freshwater eel</name>
    <name type="synonym">Muraena anguilla</name>
    <dbReference type="NCBI Taxonomy" id="7936"/>
    <lineage>
        <taxon>Eukaryota</taxon>
        <taxon>Metazoa</taxon>
        <taxon>Chordata</taxon>
        <taxon>Craniata</taxon>
        <taxon>Vertebrata</taxon>
        <taxon>Euteleostomi</taxon>
        <taxon>Actinopterygii</taxon>
        <taxon>Neopterygii</taxon>
        <taxon>Teleostei</taxon>
        <taxon>Anguilliformes</taxon>
        <taxon>Anguillidae</taxon>
        <taxon>Anguilla</taxon>
    </lineage>
</organism>
<sequence length="43" mass="4808">MLSIKCKLIATTHLTFHCNSEIFSFFLLAGGFVHPPKLPSMQT</sequence>
<proteinExistence type="predicted"/>
<accession>A0A0E9WSL7</accession>
<name>A0A0E9WSL7_ANGAN</name>
<evidence type="ECO:0000313" key="1">
    <source>
        <dbReference type="EMBL" id="JAH92483.1"/>
    </source>
</evidence>
<dbReference type="EMBL" id="GBXM01016094">
    <property type="protein sequence ID" value="JAH92483.1"/>
    <property type="molecule type" value="Transcribed_RNA"/>
</dbReference>